<feature type="binding site" evidence="10">
    <location>
        <begin position="13"/>
        <end position="15"/>
    </location>
    <ligand>
        <name>UDP-N-acetyl-alpha-D-glucosamine</name>
        <dbReference type="ChEBI" id="CHEBI:57705"/>
    </ligand>
</feature>
<dbReference type="EC" id="2.4.1.227" evidence="10"/>
<dbReference type="PANTHER" id="PTHR21015:SF22">
    <property type="entry name" value="GLYCOSYLTRANSFERASE"/>
    <property type="match status" value="1"/>
</dbReference>
<comment type="subcellular location">
    <subcellularLocation>
        <location evidence="10">Cell membrane</location>
        <topology evidence="10">Peripheral membrane protein</topology>
        <orientation evidence="10">Cytoplasmic side</orientation>
    </subcellularLocation>
</comment>
<keyword evidence="7 10" id="KW-0472">Membrane</keyword>
<keyword evidence="8 10" id="KW-0131">Cell cycle</keyword>
<dbReference type="EMBL" id="BAABCJ010000001">
    <property type="protein sequence ID" value="GAA3696450.1"/>
    <property type="molecule type" value="Genomic_DNA"/>
</dbReference>
<dbReference type="Proteomes" id="UP001501536">
    <property type="component" value="Unassembled WGS sequence"/>
</dbReference>
<feature type="region of interest" description="Disordered" evidence="11">
    <location>
        <begin position="366"/>
        <end position="390"/>
    </location>
</feature>
<dbReference type="PANTHER" id="PTHR21015">
    <property type="entry name" value="UDP-N-ACETYLGLUCOSAMINE--N-ACETYLMURAMYL-(PENTAPEPTIDE) PYROPHOSPHORYL-UNDECAPRENOL N-ACETYLGLUCOSAMINE TRANSFERASE 1"/>
    <property type="match status" value="1"/>
</dbReference>
<dbReference type="Gene3D" id="3.40.50.2000">
    <property type="entry name" value="Glycogen Phosphorylase B"/>
    <property type="match status" value="2"/>
</dbReference>
<evidence type="ECO:0000256" key="5">
    <source>
        <dbReference type="ARBA" id="ARBA00022960"/>
    </source>
</evidence>
<name>A0ABP7CZQ5_9MICC</name>
<comment type="function">
    <text evidence="10">Cell wall formation. Catalyzes the transfer of a GlcNAc subunit on undecaprenyl-pyrophosphoryl-MurNAc-pentapeptide (lipid intermediate I) to form undecaprenyl-pyrophosphoryl-MurNAc-(pentapeptide)GlcNAc (lipid intermediate II).</text>
</comment>
<keyword evidence="3 10" id="KW-0328">Glycosyltransferase</keyword>
<feature type="domain" description="Glycosyl transferase family 28 C-terminal" evidence="13">
    <location>
        <begin position="191"/>
        <end position="354"/>
    </location>
</feature>
<protein>
    <recommendedName>
        <fullName evidence="10">UDP-N-acetylglucosamine--N-acetylmuramyl-(pentapeptide) pyrophosphoryl-undecaprenol N-acetylglucosamine transferase</fullName>
        <ecNumber evidence="10">2.4.1.227</ecNumber>
    </recommendedName>
    <alternativeName>
        <fullName evidence="10">Undecaprenyl-PP-MurNAc-pentapeptide-UDPGlcNAc GlcNAc transferase</fullName>
    </alternativeName>
</protein>
<accession>A0ABP7CZQ5</accession>
<comment type="pathway">
    <text evidence="10">Cell wall biogenesis; peptidoglycan biosynthesis.</text>
</comment>
<reference evidence="15" key="1">
    <citation type="journal article" date="2019" name="Int. J. Syst. Evol. Microbiol.">
        <title>The Global Catalogue of Microorganisms (GCM) 10K type strain sequencing project: providing services to taxonomists for standard genome sequencing and annotation.</title>
        <authorList>
            <consortium name="The Broad Institute Genomics Platform"/>
            <consortium name="The Broad Institute Genome Sequencing Center for Infectious Disease"/>
            <person name="Wu L."/>
            <person name="Ma J."/>
        </authorList>
    </citation>
    <scope>NUCLEOTIDE SEQUENCE [LARGE SCALE GENOMIC DNA]</scope>
    <source>
        <strain evidence="15">JCM 16961</strain>
    </source>
</reference>
<evidence type="ECO:0000256" key="6">
    <source>
        <dbReference type="ARBA" id="ARBA00022984"/>
    </source>
</evidence>
<evidence type="ECO:0000256" key="3">
    <source>
        <dbReference type="ARBA" id="ARBA00022676"/>
    </source>
</evidence>
<feature type="binding site" evidence="10">
    <location>
        <position position="127"/>
    </location>
    <ligand>
        <name>UDP-N-acetyl-alpha-D-glucosamine</name>
        <dbReference type="ChEBI" id="CHEBI:57705"/>
    </ligand>
</feature>
<keyword evidence="2 10" id="KW-0132">Cell division</keyword>
<feature type="binding site" evidence="10">
    <location>
        <position position="297"/>
    </location>
    <ligand>
        <name>UDP-N-acetyl-alpha-D-glucosamine</name>
        <dbReference type="ChEBI" id="CHEBI:57705"/>
    </ligand>
</feature>
<dbReference type="InterPro" id="IPR007235">
    <property type="entry name" value="Glyco_trans_28_C"/>
</dbReference>
<comment type="caution">
    <text evidence="10">Lacks conserved residue(s) required for the propagation of feature annotation.</text>
</comment>
<dbReference type="Pfam" id="PF04101">
    <property type="entry name" value="Glyco_tran_28_C"/>
    <property type="match status" value="1"/>
</dbReference>
<sequence>MKEPSIVLAGGGTAGHVSPLLAIARALQDRHPEALIVAVGTESGMETRLVPAAGYRLETIERVPMPRRPGRALLRLPFRFVQAVKHAGDIIERAAADVVVGVGGYVCTPVYIAARLRGVPVVIHEANARAGLANKVGARIAARVAAAFEGTGLPRAEVVGMPMRAEIAGLDREAERRSARIGLGLDPEARTLVVTGGSSGAVSMNRAVADAVAAITRRVPGAQVLHITGRDKQILDDEGRLVTAPGYVQVEYVDGMERAYAAADLMVCRSGAGTVCELAAVGLPSVLVPLPIGNGEQRHNGQPLVNAGGAVMVENSEFTAEYFETTVLPLLDDAERLEAMGRRAAAYGKRDAAEAMARIVEQVIGAPAAGRGGDGGPSDEASDDEGTGRK</sequence>
<feature type="domain" description="Glycosyltransferase family 28 N-terminal" evidence="12">
    <location>
        <begin position="6"/>
        <end position="145"/>
    </location>
</feature>
<dbReference type="HAMAP" id="MF_00033">
    <property type="entry name" value="MurG"/>
    <property type="match status" value="1"/>
</dbReference>
<evidence type="ECO:0000256" key="11">
    <source>
        <dbReference type="SAM" id="MobiDB-lite"/>
    </source>
</evidence>
<dbReference type="Pfam" id="PF03033">
    <property type="entry name" value="Glyco_transf_28"/>
    <property type="match status" value="1"/>
</dbReference>
<dbReference type="CDD" id="cd03785">
    <property type="entry name" value="GT28_MurG"/>
    <property type="match status" value="1"/>
</dbReference>
<evidence type="ECO:0000256" key="1">
    <source>
        <dbReference type="ARBA" id="ARBA00022475"/>
    </source>
</evidence>
<keyword evidence="1 10" id="KW-1003">Cell membrane</keyword>
<gene>
    <name evidence="10 14" type="primary">murG</name>
    <name evidence="14" type="ORF">GCM10022377_06620</name>
</gene>
<organism evidence="14 15">
    <name type="scientific">Zhihengliuella alba</name>
    <dbReference type="NCBI Taxonomy" id="547018"/>
    <lineage>
        <taxon>Bacteria</taxon>
        <taxon>Bacillati</taxon>
        <taxon>Actinomycetota</taxon>
        <taxon>Actinomycetes</taxon>
        <taxon>Micrococcales</taxon>
        <taxon>Micrococcaceae</taxon>
        <taxon>Zhihengliuella</taxon>
    </lineage>
</organism>
<dbReference type="InterPro" id="IPR006009">
    <property type="entry name" value="GlcNAc_MurG"/>
</dbReference>
<comment type="caution">
    <text evidence="14">The sequence shown here is derived from an EMBL/GenBank/DDBJ whole genome shotgun (WGS) entry which is preliminary data.</text>
</comment>
<comment type="similarity">
    <text evidence="10">Belongs to the glycosyltransferase 28 family. MurG subfamily.</text>
</comment>
<comment type="catalytic activity">
    <reaction evidence="10">
        <text>di-trans,octa-cis-undecaprenyl diphospho-N-acetyl-alpha-D-muramoyl-L-alanyl-D-glutamyl-meso-2,6-diaminopimeloyl-D-alanyl-D-alanine + UDP-N-acetyl-alpha-D-glucosamine = di-trans,octa-cis-undecaprenyl diphospho-[N-acetyl-alpha-D-glucosaminyl-(1-&gt;4)]-N-acetyl-alpha-D-muramoyl-L-alanyl-D-glutamyl-meso-2,6-diaminopimeloyl-D-alanyl-D-alanine + UDP + H(+)</text>
        <dbReference type="Rhea" id="RHEA:31227"/>
        <dbReference type="ChEBI" id="CHEBI:15378"/>
        <dbReference type="ChEBI" id="CHEBI:57705"/>
        <dbReference type="ChEBI" id="CHEBI:58223"/>
        <dbReference type="ChEBI" id="CHEBI:61387"/>
        <dbReference type="ChEBI" id="CHEBI:61388"/>
        <dbReference type="EC" id="2.4.1.227"/>
    </reaction>
</comment>
<keyword evidence="4 10" id="KW-0808">Transferase</keyword>
<feature type="binding site" evidence="10">
    <location>
        <position position="198"/>
    </location>
    <ligand>
        <name>UDP-N-acetyl-alpha-D-glucosamine</name>
        <dbReference type="ChEBI" id="CHEBI:57705"/>
    </ligand>
</feature>
<evidence type="ECO:0000256" key="4">
    <source>
        <dbReference type="ARBA" id="ARBA00022679"/>
    </source>
</evidence>
<evidence type="ECO:0000256" key="2">
    <source>
        <dbReference type="ARBA" id="ARBA00022618"/>
    </source>
</evidence>
<evidence type="ECO:0000256" key="8">
    <source>
        <dbReference type="ARBA" id="ARBA00023306"/>
    </source>
</evidence>
<feature type="compositionally biased region" description="Acidic residues" evidence="11">
    <location>
        <begin position="380"/>
        <end position="390"/>
    </location>
</feature>
<evidence type="ECO:0000256" key="10">
    <source>
        <dbReference type="HAMAP-Rule" id="MF_00033"/>
    </source>
</evidence>
<keyword evidence="6 10" id="KW-0573">Peptidoglycan synthesis</keyword>
<feature type="binding site" evidence="10">
    <location>
        <position position="164"/>
    </location>
    <ligand>
        <name>UDP-N-acetyl-alpha-D-glucosamine</name>
        <dbReference type="ChEBI" id="CHEBI:57705"/>
    </ligand>
</feature>
<keyword evidence="5 10" id="KW-0133">Cell shape</keyword>
<dbReference type="NCBIfam" id="TIGR01133">
    <property type="entry name" value="murG"/>
    <property type="match status" value="1"/>
</dbReference>
<evidence type="ECO:0000313" key="15">
    <source>
        <dbReference type="Proteomes" id="UP001501536"/>
    </source>
</evidence>
<proteinExistence type="inferred from homology"/>
<dbReference type="SUPFAM" id="SSF53756">
    <property type="entry name" value="UDP-Glycosyltransferase/glycogen phosphorylase"/>
    <property type="match status" value="1"/>
</dbReference>
<evidence type="ECO:0000259" key="13">
    <source>
        <dbReference type="Pfam" id="PF04101"/>
    </source>
</evidence>
<dbReference type="InterPro" id="IPR004276">
    <property type="entry name" value="GlycoTrans_28_N"/>
</dbReference>
<keyword evidence="9 10" id="KW-0961">Cell wall biogenesis/degradation</keyword>
<evidence type="ECO:0000256" key="9">
    <source>
        <dbReference type="ARBA" id="ARBA00023316"/>
    </source>
</evidence>
<keyword evidence="15" id="KW-1185">Reference proteome</keyword>
<evidence type="ECO:0000313" key="14">
    <source>
        <dbReference type="EMBL" id="GAA3696450.1"/>
    </source>
</evidence>
<evidence type="ECO:0000259" key="12">
    <source>
        <dbReference type="Pfam" id="PF03033"/>
    </source>
</evidence>
<dbReference type="RefSeq" id="WP_344879912.1">
    <property type="nucleotide sequence ID" value="NZ_BAABCJ010000001.1"/>
</dbReference>
<evidence type="ECO:0000256" key="7">
    <source>
        <dbReference type="ARBA" id="ARBA00023136"/>
    </source>
</evidence>